<evidence type="ECO:0000313" key="5">
    <source>
        <dbReference type="RefSeq" id="XP_033356792.1"/>
    </source>
</evidence>
<proteinExistence type="predicted"/>
<dbReference type="Gene3D" id="1.10.555.10">
    <property type="entry name" value="Rho GTPase activation protein"/>
    <property type="match status" value="1"/>
</dbReference>
<dbReference type="Pfam" id="PF00620">
    <property type="entry name" value="RhoGAP"/>
    <property type="match status" value="1"/>
</dbReference>
<name>A0A6J3KUY2_9HYME</name>
<dbReference type="RefSeq" id="XP_033356792.1">
    <property type="nucleotide sequence ID" value="XM_033500901.1"/>
</dbReference>
<feature type="domain" description="Rho-GAP" evidence="3">
    <location>
        <begin position="68"/>
        <end position="266"/>
    </location>
</feature>
<dbReference type="GO" id="GO:0005096">
    <property type="term" value="F:GTPase activator activity"/>
    <property type="evidence" value="ECO:0007669"/>
    <property type="project" value="UniProtKB-KW"/>
</dbReference>
<dbReference type="PROSITE" id="PS50238">
    <property type="entry name" value="RHOGAP"/>
    <property type="match status" value="1"/>
</dbReference>
<dbReference type="SUPFAM" id="SSF48350">
    <property type="entry name" value="GTPase activation domain, GAP"/>
    <property type="match status" value="1"/>
</dbReference>
<evidence type="ECO:0000256" key="1">
    <source>
        <dbReference type="ARBA" id="ARBA00022468"/>
    </source>
</evidence>
<organism evidence="4 5">
    <name type="scientific">Bombus vosnesenskii</name>
    <dbReference type="NCBI Taxonomy" id="207650"/>
    <lineage>
        <taxon>Eukaryota</taxon>
        <taxon>Metazoa</taxon>
        <taxon>Ecdysozoa</taxon>
        <taxon>Arthropoda</taxon>
        <taxon>Hexapoda</taxon>
        <taxon>Insecta</taxon>
        <taxon>Pterygota</taxon>
        <taxon>Neoptera</taxon>
        <taxon>Endopterygota</taxon>
        <taxon>Hymenoptera</taxon>
        <taxon>Apocrita</taxon>
        <taxon>Aculeata</taxon>
        <taxon>Apoidea</taxon>
        <taxon>Anthophila</taxon>
        <taxon>Apidae</taxon>
        <taxon>Bombus</taxon>
        <taxon>Pyrobombus</taxon>
    </lineage>
</organism>
<dbReference type="SMART" id="SM00324">
    <property type="entry name" value="RhoGAP"/>
    <property type="match status" value="1"/>
</dbReference>
<dbReference type="AlphaFoldDB" id="A0A6J3KUY2"/>
<dbReference type="GeneID" id="117237175"/>
<feature type="compositionally biased region" description="Basic and acidic residues" evidence="2">
    <location>
        <begin position="876"/>
        <end position="887"/>
    </location>
</feature>
<gene>
    <name evidence="5" type="primary">LOC117237175</name>
</gene>
<protein>
    <submittedName>
        <fullName evidence="5">Uncharacterized protein LOC117237175</fullName>
    </submittedName>
</protein>
<feature type="compositionally biased region" description="Polar residues" evidence="2">
    <location>
        <begin position="840"/>
        <end position="856"/>
    </location>
</feature>
<dbReference type="KEGG" id="bvk:117237175"/>
<accession>A0A6J3KUY2</accession>
<feature type="compositionally biased region" description="Polar residues" evidence="2">
    <location>
        <begin position="891"/>
        <end position="903"/>
    </location>
</feature>
<feature type="region of interest" description="Disordered" evidence="2">
    <location>
        <begin position="840"/>
        <end position="903"/>
    </location>
</feature>
<dbReference type="PANTHER" id="PTHR14963:SF7">
    <property type="entry name" value="RHO GTPASE-ACTIVATING PROTEIN 19"/>
    <property type="match status" value="1"/>
</dbReference>
<dbReference type="InterPro" id="IPR000198">
    <property type="entry name" value="RhoGAP_dom"/>
</dbReference>
<dbReference type="Proteomes" id="UP000504631">
    <property type="component" value="Unplaced"/>
</dbReference>
<dbReference type="GO" id="GO:0051056">
    <property type="term" value="P:regulation of small GTPase mediated signal transduction"/>
    <property type="evidence" value="ECO:0007669"/>
    <property type="project" value="TreeGrafter"/>
</dbReference>
<evidence type="ECO:0000256" key="2">
    <source>
        <dbReference type="SAM" id="MobiDB-lite"/>
    </source>
</evidence>
<keyword evidence="1" id="KW-0343">GTPase activation</keyword>
<sequence length="920" mass="103697">MEDFNDGVDGKLAFRMRKVNPEQFHTLVKMHLSFELDLNTEDNDCINEKTKLKKWGLLSFSKKPKSTINLQKGVEGASLSEDGINQVKQLIEYLSKEQNIIQEGIFRRTGKLTRQQDLKTALYQGIPLNLNDGRYSVHDCASVLKGFLAELPEPLLSDLHYPAHCQIAELCSSDLSGNDARLLRSLQLLLLLLPSINRVLLKYVLNLLNKTASFESNNKMNCDSLATLFTPHLMCPRKLSPEALHINSQNLSCLVAFMIKKENELFEIPPKLATDIRAYWVEQERKLLSPKNIDLNESIPDTTGTAHTVFSFVDHKLTAKANSTQDTQAALAQLYAHIQAMPESAKKRRLVKQFNKENGQGTPRQVKHFRTKSLGDSIKKHIFQKKILGHKKFDINIGCNITRSNSEENILSSNLEKSLLQTKVLLSKSDDELSMENYDTNNESLLHTKHISNSTGSLNTPTLRSYKDKRKAILMKFVNINEEQIVQYHDWNINKSDKGSYIDESINSKSSNANISLQDSNKELRGENNTAINTGRLCRQLSEPPDMYSSQSTLYETSQNELYRQSSEPTFSVSEATHTEMISIANYSEENKKAVEHSKMESHSDNACVHLSPIVKNRLWNVYVAHTSTPSNLLRKSLVTNDYMLTPITNNDKSMSPITQSATKMTKAMQETMMTPRSRKPVMMVSGSNLCNLASVNNSWNQQSNNIHGPNLDVIGPINCTSILEESQKPNNTDSEIVYNEVIDLEDKENLNKNTTEKRRFVTSITDDYYTIKQQSTMSITSTFREYLLSRSVLTASPVDLSFSSRTGDFEQSESDLNILNEDGLSESLLCCLNGNQPESDTSGIASGSTNSANSSEKNEEVASSPRKRATSLQRNDSKKSIKESRKLRNIQGQGFRNKQLSESTLNSVKIKDTFQETSF</sequence>
<dbReference type="InterPro" id="IPR008936">
    <property type="entry name" value="Rho_GTPase_activation_prot"/>
</dbReference>
<dbReference type="PANTHER" id="PTHR14963">
    <property type="entry name" value="RHO GTPASE ACTIVATING PROTEIN 18,19-RELATED"/>
    <property type="match status" value="1"/>
</dbReference>
<dbReference type="GO" id="GO:0005737">
    <property type="term" value="C:cytoplasm"/>
    <property type="evidence" value="ECO:0007669"/>
    <property type="project" value="TreeGrafter"/>
</dbReference>
<dbReference type="GO" id="GO:0007165">
    <property type="term" value="P:signal transduction"/>
    <property type="evidence" value="ECO:0007669"/>
    <property type="project" value="InterPro"/>
</dbReference>
<keyword evidence="4" id="KW-1185">Reference proteome</keyword>
<evidence type="ECO:0000259" key="3">
    <source>
        <dbReference type="PROSITE" id="PS50238"/>
    </source>
</evidence>
<reference evidence="5" key="1">
    <citation type="submission" date="2025-08" db="UniProtKB">
        <authorList>
            <consortium name="RefSeq"/>
        </authorList>
    </citation>
    <scope>IDENTIFICATION</scope>
    <source>
        <tissue evidence="5">Muscle</tissue>
    </source>
</reference>
<evidence type="ECO:0000313" key="4">
    <source>
        <dbReference type="Proteomes" id="UP000504631"/>
    </source>
</evidence>